<dbReference type="Pfam" id="PF00241">
    <property type="entry name" value="Cofilin_ADF"/>
    <property type="match status" value="2"/>
</dbReference>
<dbReference type="GO" id="GO:0051015">
    <property type="term" value="F:actin filament binding"/>
    <property type="evidence" value="ECO:0007669"/>
    <property type="project" value="TreeGrafter"/>
</dbReference>
<proteinExistence type="inferred from homology"/>
<evidence type="ECO:0000256" key="4">
    <source>
        <dbReference type="ARBA" id="ARBA00022737"/>
    </source>
</evidence>
<comment type="similarity">
    <text evidence="2">Belongs to the actin-binding proteins ADF family. Twinfilin subfamily.</text>
</comment>
<feature type="domain" description="ADF-H" evidence="9">
    <location>
        <begin position="1"/>
        <end position="132"/>
    </location>
</feature>
<evidence type="ECO:0000256" key="6">
    <source>
        <dbReference type="ARBA" id="ARBA00023212"/>
    </source>
</evidence>
<evidence type="ECO:0000259" key="9">
    <source>
        <dbReference type="PROSITE" id="PS51263"/>
    </source>
</evidence>
<dbReference type="PANTHER" id="PTHR13759">
    <property type="entry name" value="TWINFILIN"/>
    <property type="match status" value="1"/>
</dbReference>
<dbReference type="SUPFAM" id="SSF55753">
    <property type="entry name" value="Actin depolymerizing proteins"/>
    <property type="match status" value="2"/>
</dbReference>
<dbReference type="GO" id="GO:0005884">
    <property type="term" value="C:actin filament"/>
    <property type="evidence" value="ECO:0007669"/>
    <property type="project" value="TreeGrafter"/>
</dbReference>
<dbReference type="Gene3D" id="3.40.20.10">
    <property type="entry name" value="Severin"/>
    <property type="match status" value="2"/>
</dbReference>
<protein>
    <submittedName>
        <fullName evidence="10">ZYBA0S04-10132g1_1</fullName>
    </submittedName>
</protein>
<dbReference type="InterPro" id="IPR028458">
    <property type="entry name" value="Twinfilin"/>
</dbReference>
<keyword evidence="4" id="KW-0677">Repeat</keyword>
<organism evidence="10 11">
    <name type="scientific">Zygosaccharomyces bailii (strain CLIB 213 / ATCC 58445 / CBS 680 / BCRC 21525 / NBRC 1098 / NCYC 1416 / NRRL Y-2227)</name>
    <dbReference type="NCBI Taxonomy" id="1333698"/>
    <lineage>
        <taxon>Eukaryota</taxon>
        <taxon>Fungi</taxon>
        <taxon>Dikarya</taxon>
        <taxon>Ascomycota</taxon>
        <taxon>Saccharomycotina</taxon>
        <taxon>Saccharomycetes</taxon>
        <taxon>Saccharomycetales</taxon>
        <taxon>Saccharomycetaceae</taxon>
        <taxon>Zygosaccharomyces</taxon>
    </lineage>
</organism>
<dbReference type="InterPro" id="IPR029006">
    <property type="entry name" value="ADF-H/Gelsolin-like_dom_sf"/>
</dbReference>
<dbReference type="AlphaFoldDB" id="A0A8J2T711"/>
<evidence type="ECO:0000256" key="7">
    <source>
        <dbReference type="ARBA" id="ARBA00038532"/>
    </source>
</evidence>
<accession>A0A8J2T711</accession>
<dbReference type="CDD" id="cd11285">
    <property type="entry name" value="ADF_Twf-N_like"/>
    <property type="match status" value="1"/>
</dbReference>
<sequence length="327" mass="36587">MSSQSGISAQQELVDFLHKPCPASQEVQIVTAAISDDSTAVQLQGEYRSLQELQSDLNTEPRYVFVRDPRTNPEQYVFVSYVSDSSPVRLKMLYASTKNTLIRQIGGNSIGKQLLITDASDLEDVLNNGEAQHTPAVLTESEKANLEISEQQRRMKLSSRKLVSQTDGAPTSLMFNIQADGSNIVQLLQQSNVLTFKIDLDTEQIQVVGKDNINDPKNLQIVTEHPSYTIYRNGSLNYFIYSCPSGSKVKERMVYASNRLGFINHLKDQAQLNFARVIEIGDPEDLELTLIANSSQEEKKQEEEQEAAVASTSSRKFNKPRGPGRRR</sequence>
<evidence type="ECO:0000256" key="5">
    <source>
        <dbReference type="ARBA" id="ARBA00023203"/>
    </source>
</evidence>
<dbReference type="CDD" id="cd11284">
    <property type="entry name" value="ADF_Twf-C_like"/>
    <property type="match status" value="1"/>
</dbReference>
<feature type="compositionally biased region" description="Basic residues" evidence="8">
    <location>
        <begin position="316"/>
        <end position="327"/>
    </location>
</feature>
<evidence type="ECO:0000256" key="2">
    <source>
        <dbReference type="ARBA" id="ARBA00009557"/>
    </source>
</evidence>
<keyword evidence="3" id="KW-0963">Cytoplasm</keyword>
<dbReference type="GO" id="GO:0030042">
    <property type="term" value="P:actin filament depolymerization"/>
    <property type="evidence" value="ECO:0007669"/>
    <property type="project" value="TreeGrafter"/>
</dbReference>
<dbReference type="PROSITE" id="PS51263">
    <property type="entry name" value="ADF_H"/>
    <property type="match status" value="1"/>
</dbReference>
<dbReference type="EMBL" id="HG316457">
    <property type="protein sequence ID" value="CDF89683.1"/>
    <property type="molecule type" value="Genomic_DNA"/>
</dbReference>
<dbReference type="SMART" id="SM00102">
    <property type="entry name" value="ADF"/>
    <property type="match status" value="2"/>
</dbReference>
<evidence type="ECO:0000256" key="3">
    <source>
        <dbReference type="ARBA" id="ARBA00022490"/>
    </source>
</evidence>
<feature type="region of interest" description="Disordered" evidence="8">
    <location>
        <begin position="293"/>
        <end position="327"/>
    </location>
</feature>
<evidence type="ECO:0000256" key="8">
    <source>
        <dbReference type="SAM" id="MobiDB-lite"/>
    </source>
</evidence>
<evidence type="ECO:0000313" key="10">
    <source>
        <dbReference type="EMBL" id="CDF89683.1"/>
    </source>
</evidence>
<dbReference type="OrthoDB" id="10006997at2759"/>
<dbReference type="GO" id="GO:0003785">
    <property type="term" value="F:actin monomer binding"/>
    <property type="evidence" value="ECO:0007669"/>
    <property type="project" value="TreeGrafter"/>
</dbReference>
<evidence type="ECO:0000313" key="11">
    <source>
        <dbReference type="Proteomes" id="UP000019375"/>
    </source>
</evidence>
<dbReference type="GO" id="GO:0005737">
    <property type="term" value="C:cytoplasm"/>
    <property type="evidence" value="ECO:0007669"/>
    <property type="project" value="TreeGrafter"/>
</dbReference>
<dbReference type="PANTHER" id="PTHR13759:SF1">
    <property type="entry name" value="TWINFILIN"/>
    <property type="match status" value="1"/>
</dbReference>
<evidence type="ECO:0000256" key="1">
    <source>
        <dbReference type="ARBA" id="ARBA00004245"/>
    </source>
</evidence>
<gene>
    <name evidence="10" type="ORF">BN860_10132g</name>
</gene>
<keyword evidence="6" id="KW-0206">Cytoskeleton</keyword>
<dbReference type="Proteomes" id="UP000019375">
    <property type="component" value="Unassembled WGS sequence"/>
</dbReference>
<dbReference type="InterPro" id="IPR002108">
    <property type="entry name" value="ADF-H"/>
</dbReference>
<name>A0A8J2T711_ZYGB2</name>
<comment type="subcellular location">
    <subcellularLocation>
        <location evidence="1">Cytoplasm</location>
        <location evidence="1">Cytoskeleton</location>
    </subcellularLocation>
</comment>
<comment type="subunit">
    <text evidence="7">Interacts with G-actin; ADP-actin form.</text>
</comment>
<reference evidence="11" key="1">
    <citation type="journal article" date="2013" name="Genome Announc.">
        <title>Genome sequence of the food spoilage yeast Zygosaccharomyces bailii CLIB 213(T).</title>
        <authorList>
            <person name="Galeote V."/>
            <person name="Bigey F."/>
            <person name="Devillers H."/>
            <person name="Neuveglise C."/>
            <person name="Dequin S."/>
        </authorList>
    </citation>
    <scope>NUCLEOTIDE SEQUENCE [LARGE SCALE GENOMIC DNA]</scope>
    <source>
        <strain evidence="11">CLIB 213 / ATCC 58445 / CBS 680 / CCRC 21525 / NBRC 1098 / NCYC 1416 / NRRL Y-2227</strain>
    </source>
</reference>
<keyword evidence="11" id="KW-1185">Reference proteome</keyword>
<keyword evidence="5" id="KW-0009">Actin-binding</keyword>
<dbReference type="GO" id="GO:0051016">
    <property type="term" value="P:barbed-end actin filament capping"/>
    <property type="evidence" value="ECO:0007669"/>
    <property type="project" value="TreeGrafter"/>
</dbReference>